<accession>A0AAV9IZ12</accession>
<reference evidence="2 3" key="1">
    <citation type="submission" date="2022-07" db="EMBL/GenBank/DDBJ databases">
        <title>Genome-wide signatures of adaptation to extreme environments.</title>
        <authorList>
            <person name="Cho C.H."/>
            <person name="Yoon H.S."/>
        </authorList>
    </citation>
    <scope>NUCLEOTIDE SEQUENCE [LARGE SCALE GENOMIC DNA]</scope>
    <source>
        <strain evidence="2 3">DBV 063 E5</strain>
    </source>
</reference>
<protein>
    <submittedName>
        <fullName evidence="2">Uncharacterized protein</fullName>
    </submittedName>
</protein>
<sequence>MRDHPVLFSGFVSSVWNPRSRQGRKKLPDASFVHLARCMECPLRFRICRRTVLCVASKEPESADDAGEDEDFAAFLEYKASVEPEPELKMAQIVDYLPPVLQGLARTGVLDEWNTNTPSPAPPQTAAAPFSSPSSEAADGTLSGSSFAQLASDYHVPLEWVLELLVDIGFSLPIRPQDSLVRMNATAEQVGAFVDRIHGVGKDDVYDWYVDETLEELAEEYDVPLVDMMEAAIECGVVISLGPATHMRREQKERVFGMLGIYWQRKDK</sequence>
<evidence type="ECO:0000256" key="1">
    <source>
        <dbReference type="SAM" id="MobiDB-lite"/>
    </source>
</evidence>
<feature type="region of interest" description="Disordered" evidence="1">
    <location>
        <begin position="111"/>
        <end position="137"/>
    </location>
</feature>
<feature type="compositionally biased region" description="Low complexity" evidence="1">
    <location>
        <begin position="124"/>
        <end position="137"/>
    </location>
</feature>
<proteinExistence type="predicted"/>
<organism evidence="2 3">
    <name type="scientific">Cyanidium caldarium</name>
    <name type="common">Red alga</name>
    <dbReference type="NCBI Taxonomy" id="2771"/>
    <lineage>
        <taxon>Eukaryota</taxon>
        <taxon>Rhodophyta</taxon>
        <taxon>Bangiophyceae</taxon>
        <taxon>Cyanidiales</taxon>
        <taxon>Cyanidiaceae</taxon>
        <taxon>Cyanidium</taxon>
    </lineage>
</organism>
<dbReference type="AlphaFoldDB" id="A0AAV9IZ12"/>
<evidence type="ECO:0000313" key="2">
    <source>
        <dbReference type="EMBL" id="KAK4537366.1"/>
    </source>
</evidence>
<evidence type="ECO:0000313" key="3">
    <source>
        <dbReference type="Proteomes" id="UP001301350"/>
    </source>
</evidence>
<dbReference type="EMBL" id="JANCYW010000012">
    <property type="protein sequence ID" value="KAK4537366.1"/>
    <property type="molecule type" value="Genomic_DNA"/>
</dbReference>
<comment type="caution">
    <text evidence="2">The sequence shown here is derived from an EMBL/GenBank/DDBJ whole genome shotgun (WGS) entry which is preliminary data.</text>
</comment>
<keyword evidence="3" id="KW-1185">Reference proteome</keyword>
<gene>
    <name evidence="2" type="ORF">CDCA_CDCA12G3391</name>
</gene>
<name>A0AAV9IZ12_CYACA</name>
<dbReference type="Proteomes" id="UP001301350">
    <property type="component" value="Unassembled WGS sequence"/>
</dbReference>